<reference evidence="1 2" key="1">
    <citation type="submission" date="2017-06" db="EMBL/GenBank/DDBJ databases">
        <title>Genome sequence of Lactobacillus plantarum subsp. plantarum strain SRCM101258.</title>
        <authorList>
            <person name="Cho S.H."/>
        </authorList>
    </citation>
    <scope>NUCLEOTIDE SEQUENCE [LARGE SCALE GENOMIC DNA]</scope>
    <source>
        <strain evidence="1 2">SRCM101258</strain>
    </source>
</reference>
<protein>
    <submittedName>
        <fullName evidence="1">Uncharacterized protein</fullName>
    </submittedName>
</protein>
<name>A0A2S3U7Y1_LACPN</name>
<evidence type="ECO:0000313" key="1">
    <source>
        <dbReference type="EMBL" id="POD87014.1"/>
    </source>
</evidence>
<dbReference type="Proteomes" id="UP000236990">
    <property type="component" value="Unassembled WGS sequence"/>
</dbReference>
<dbReference type="EMBL" id="NKCZ01000086">
    <property type="protein sequence ID" value="POD87014.1"/>
    <property type="molecule type" value="Genomic_DNA"/>
</dbReference>
<gene>
    <name evidence="1" type="ORF">S101258_01090</name>
</gene>
<sequence>MTQNIDDPHHVNSFWHLESGTWDTRQPQRLLPIATRSDIDIIDVLETIFLLDIKHLACAENTLIFDRQRGLIKTKLTTRQIMMTYAVQLGFSGTQLIKRLASQLGLSMHKLPVIHGAAILMPLGTAKRGTTSWYNRHYLAHIEDQGFMTALIYDGPITVRVDASKRIVTRQLAKAGQLQLAVQEYHRRRAVPNQSSPTVLDADQAMMQSYTDQVLKHYGILALPGEISWLTRQFFGKL</sequence>
<comment type="caution">
    <text evidence="1">The sequence shown here is derived from an EMBL/GenBank/DDBJ whole genome shotgun (WGS) entry which is preliminary data.</text>
</comment>
<dbReference type="AlphaFoldDB" id="A0A2S3U7Y1"/>
<accession>A0A2S3U7Y1</accession>
<organism evidence="1 2">
    <name type="scientific">Lactiplantibacillus plantarum subsp. plantarum</name>
    <dbReference type="NCBI Taxonomy" id="337330"/>
    <lineage>
        <taxon>Bacteria</taxon>
        <taxon>Bacillati</taxon>
        <taxon>Bacillota</taxon>
        <taxon>Bacilli</taxon>
        <taxon>Lactobacillales</taxon>
        <taxon>Lactobacillaceae</taxon>
        <taxon>Lactiplantibacillus</taxon>
    </lineage>
</organism>
<evidence type="ECO:0000313" key="2">
    <source>
        <dbReference type="Proteomes" id="UP000236990"/>
    </source>
</evidence>
<proteinExistence type="predicted"/>